<evidence type="ECO:0000259" key="10">
    <source>
        <dbReference type="Pfam" id="PF01909"/>
    </source>
</evidence>
<dbReference type="InterPro" id="IPR002934">
    <property type="entry name" value="Polymerase_NTP_transf_dom"/>
</dbReference>
<dbReference type="Pfam" id="PF01909">
    <property type="entry name" value="NTP_transf_2"/>
    <property type="match status" value="1"/>
</dbReference>
<keyword evidence="8" id="KW-0460">Magnesium</keyword>
<gene>
    <name evidence="11" type="ORF">ETSY1_27460</name>
</gene>
<evidence type="ECO:0000256" key="4">
    <source>
        <dbReference type="ARBA" id="ARBA00022695"/>
    </source>
</evidence>
<keyword evidence="7" id="KW-0067">ATP-binding</keyword>
<sequence>MAVETKDHVFTLLQNHQGHIKQLGVKRLGLFGSFVRRQQNTESDVDVLVEFEPGCKTFDAFMQLSNFLEDLFERRVELVTPESLSPYISPYILKEIEYVEFDTSLLTPHLK</sequence>
<evidence type="ECO:0000256" key="9">
    <source>
        <dbReference type="ARBA" id="ARBA00038276"/>
    </source>
</evidence>
<evidence type="ECO:0000313" key="12">
    <source>
        <dbReference type="Proteomes" id="UP000019141"/>
    </source>
</evidence>
<feature type="domain" description="Polymerase nucleotidyl transferase" evidence="10">
    <location>
        <begin position="20"/>
        <end position="98"/>
    </location>
</feature>
<dbReference type="HOGENOM" id="CLU_130257_10_1_7"/>
<organism evidence="11 12">
    <name type="scientific">Entotheonella factor</name>
    <dbReference type="NCBI Taxonomy" id="1429438"/>
    <lineage>
        <taxon>Bacteria</taxon>
        <taxon>Pseudomonadati</taxon>
        <taxon>Nitrospinota/Tectimicrobiota group</taxon>
        <taxon>Candidatus Tectimicrobiota</taxon>
        <taxon>Candidatus Entotheonellia</taxon>
        <taxon>Candidatus Entotheonellales</taxon>
        <taxon>Candidatus Entotheonellaceae</taxon>
        <taxon>Candidatus Entotheonella</taxon>
    </lineage>
</organism>
<evidence type="ECO:0000256" key="2">
    <source>
        <dbReference type="ARBA" id="ARBA00022649"/>
    </source>
</evidence>
<dbReference type="CDD" id="cd05403">
    <property type="entry name" value="NT_KNTase_like"/>
    <property type="match status" value="1"/>
</dbReference>
<reference evidence="11 12" key="1">
    <citation type="journal article" date="2014" name="Nature">
        <title>An environmental bacterial taxon with a large and distinct metabolic repertoire.</title>
        <authorList>
            <person name="Wilson M.C."/>
            <person name="Mori T."/>
            <person name="Ruckert C."/>
            <person name="Uria A.R."/>
            <person name="Helf M.J."/>
            <person name="Takada K."/>
            <person name="Gernert C."/>
            <person name="Steffens U.A."/>
            <person name="Heycke N."/>
            <person name="Schmitt S."/>
            <person name="Rinke C."/>
            <person name="Helfrich E.J."/>
            <person name="Brachmann A.O."/>
            <person name="Gurgui C."/>
            <person name="Wakimoto T."/>
            <person name="Kracht M."/>
            <person name="Crusemann M."/>
            <person name="Hentschel U."/>
            <person name="Abe I."/>
            <person name="Matsunaga S."/>
            <person name="Kalinowski J."/>
            <person name="Takeyama H."/>
            <person name="Piel J."/>
        </authorList>
    </citation>
    <scope>NUCLEOTIDE SEQUENCE [LARGE SCALE GENOMIC DNA]</scope>
    <source>
        <strain evidence="12">TSY1</strain>
    </source>
</reference>
<comment type="similarity">
    <text evidence="9">Belongs to the MntA antitoxin family.</text>
</comment>
<dbReference type="InterPro" id="IPR043519">
    <property type="entry name" value="NT_sf"/>
</dbReference>
<evidence type="ECO:0000256" key="3">
    <source>
        <dbReference type="ARBA" id="ARBA00022679"/>
    </source>
</evidence>
<protein>
    <submittedName>
        <fullName evidence="11">Nucleotidyltransferase</fullName>
    </submittedName>
</protein>
<keyword evidence="6" id="KW-0547">Nucleotide-binding</keyword>
<accession>W4LEV1</accession>
<keyword evidence="5" id="KW-0479">Metal-binding</keyword>
<dbReference type="InterPro" id="IPR052038">
    <property type="entry name" value="Type-VII_TA_antitoxin"/>
</dbReference>
<dbReference type="PANTHER" id="PTHR33571">
    <property type="entry name" value="SSL8005 PROTEIN"/>
    <property type="match status" value="1"/>
</dbReference>
<evidence type="ECO:0000256" key="1">
    <source>
        <dbReference type="ARBA" id="ARBA00001946"/>
    </source>
</evidence>
<evidence type="ECO:0000256" key="8">
    <source>
        <dbReference type="ARBA" id="ARBA00022842"/>
    </source>
</evidence>
<evidence type="ECO:0000313" key="11">
    <source>
        <dbReference type="EMBL" id="ETW96230.1"/>
    </source>
</evidence>
<keyword evidence="12" id="KW-1185">Reference proteome</keyword>
<keyword evidence="3" id="KW-0808">Transferase</keyword>
<evidence type="ECO:0000256" key="7">
    <source>
        <dbReference type="ARBA" id="ARBA00022840"/>
    </source>
</evidence>
<dbReference type="GO" id="GO:0046872">
    <property type="term" value="F:metal ion binding"/>
    <property type="evidence" value="ECO:0007669"/>
    <property type="project" value="UniProtKB-KW"/>
</dbReference>
<dbReference type="GO" id="GO:0005524">
    <property type="term" value="F:ATP binding"/>
    <property type="evidence" value="ECO:0007669"/>
    <property type="project" value="UniProtKB-KW"/>
</dbReference>
<name>W4LEV1_ENTF1</name>
<dbReference type="SUPFAM" id="SSF81301">
    <property type="entry name" value="Nucleotidyltransferase"/>
    <property type="match status" value="1"/>
</dbReference>
<dbReference type="Proteomes" id="UP000019141">
    <property type="component" value="Unassembled WGS sequence"/>
</dbReference>
<comment type="caution">
    <text evidence="11">The sequence shown here is derived from an EMBL/GenBank/DDBJ whole genome shotgun (WGS) entry which is preliminary data.</text>
</comment>
<dbReference type="GO" id="GO:0016779">
    <property type="term" value="F:nucleotidyltransferase activity"/>
    <property type="evidence" value="ECO:0007669"/>
    <property type="project" value="UniProtKB-KW"/>
</dbReference>
<evidence type="ECO:0000256" key="5">
    <source>
        <dbReference type="ARBA" id="ARBA00022723"/>
    </source>
</evidence>
<dbReference type="PANTHER" id="PTHR33571:SF14">
    <property type="entry name" value="PROTEIN ADENYLYLTRANSFERASE MJ0435-RELATED"/>
    <property type="match status" value="1"/>
</dbReference>
<proteinExistence type="inferred from homology"/>
<dbReference type="Gene3D" id="3.30.460.10">
    <property type="entry name" value="Beta Polymerase, domain 2"/>
    <property type="match status" value="1"/>
</dbReference>
<evidence type="ECO:0000256" key="6">
    <source>
        <dbReference type="ARBA" id="ARBA00022741"/>
    </source>
</evidence>
<keyword evidence="4" id="KW-0548">Nucleotidyltransferase</keyword>
<dbReference type="AlphaFoldDB" id="W4LEV1"/>
<comment type="cofactor">
    <cofactor evidence="1">
        <name>Mg(2+)</name>
        <dbReference type="ChEBI" id="CHEBI:18420"/>
    </cofactor>
</comment>
<dbReference type="EMBL" id="AZHW01000817">
    <property type="protein sequence ID" value="ETW96230.1"/>
    <property type="molecule type" value="Genomic_DNA"/>
</dbReference>
<keyword evidence="2" id="KW-1277">Toxin-antitoxin system</keyword>